<comment type="function">
    <text evidence="8">Mitochondrial intermembrane chaperone that participates in the import and insertion of some multi-pass transmembrane proteins into the mitochondrial inner membrane. Also required for the transfer of beta-barrel precursors from the TOM complex to the sorting and assembly machinery (SAM complex) of the outer membrane. Acts as a chaperone-like protein that protects the hydrophobic precursors from aggregation and guide them through the mitochondrial intermembrane space.</text>
</comment>
<dbReference type="Proteomes" id="UP000694427">
    <property type="component" value="Unplaced"/>
</dbReference>
<comment type="subunit">
    <text evidence="8">Heterohexamer.</text>
</comment>
<organism evidence="10 11">
    <name type="scientific">Cyprinus carpio</name>
    <name type="common">Common carp</name>
    <dbReference type="NCBI Taxonomy" id="7962"/>
    <lineage>
        <taxon>Eukaryota</taxon>
        <taxon>Metazoa</taxon>
        <taxon>Chordata</taxon>
        <taxon>Craniata</taxon>
        <taxon>Vertebrata</taxon>
        <taxon>Euteleostomi</taxon>
        <taxon>Actinopterygii</taxon>
        <taxon>Neopterygii</taxon>
        <taxon>Teleostei</taxon>
        <taxon>Ostariophysi</taxon>
        <taxon>Cypriniformes</taxon>
        <taxon>Cyprinidae</taxon>
        <taxon>Cyprininae</taxon>
        <taxon>Cyprinus</taxon>
    </lineage>
</organism>
<keyword evidence="8" id="KW-0999">Mitochondrion inner membrane</keyword>
<keyword evidence="1 8" id="KW-0813">Transport</keyword>
<comment type="similarity">
    <text evidence="8">Belongs to the small Tim family.</text>
</comment>
<dbReference type="Ensembl" id="ENSCCRT00010009747.1">
    <property type="protein sequence ID" value="ENSCCRP00010008962.1"/>
    <property type="gene ID" value="ENSCCRG00010003817.1"/>
</dbReference>
<dbReference type="GO" id="GO:0046872">
    <property type="term" value="F:metal ion binding"/>
    <property type="evidence" value="ECO:0007669"/>
    <property type="project" value="UniProtKB-KW"/>
</dbReference>
<evidence type="ECO:0000256" key="8">
    <source>
        <dbReference type="RuleBase" id="RU367043"/>
    </source>
</evidence>
<evidence type="ECO:0000313" key="11">
    <source>
        <dbReference type="Proteomes" id="UP000694427"/>
    </source>
</evidence>
<dbReference type="GO" id="GO:0005743">
    <property type="term" value="C:mitochondrial inner membrane"/>
    <property type="evidence" value="ECO:0007669"/>
    <property type="project" value="UniProtKB-SubCell"/>
</dbReference>
<dbReference type="InterPro" id="IPR050673">
    <property type="entry name" value="Mito_inner_translocase_sub"/>
</dbReference>
<keyword evidence="8" id="KW-0143">Chaperone</keyword>
<keyword evidence="5 8" id="KW-0811">Translocation</keyword>
<dbReference type="InterPro" id="IPR004217">
    <property type="entry name" value="Tim10-like"/>
</dbReference>
<evidence type="ECO:0000256" key="5">
    <source>
        <dbReference type="ARBA" id="ARBA00023010"/>
    </source>
</evidence>
<keyword evidence="3" id="KW-0862">Zinc</keyword>
<keyword evidence="2" id="KW-0479">Metal-binding</keyword>
<keyword evidence="4 8" id="KW-0653">Protein transport</keyword>
<name>A0A8C1GHK6_CYPCA</name>
<reference evidence="10" key="2">
    <citation type="submission" date="2025-09" db="UniProtKB">
        <authorList>
            <consortium name="Ensembl"/>
        </authorList>
    </citation>
    <scope>IDENTIFICATION</scope>
</reference>
<dbReference type="PANTHER" id="PTHR13172">
    <property type="entry name" value="MITOCHONDRIAL IMPORT INNER MEMBRANE TRANSLOCASE SUBUNIT TIM9B"/>
    <property type="match status" value="1"/>
</dbReference>
<keyword evidence="6 8" id="KW-0496">Mitochondrion</keyword>
<comment type="domain">
    <text evidence="8">The twin CX3C motif contains 4 conserved Cys residues that form 2 disulfide bonds in the mitochondrial intermembrane space.</text>
</comment>
<dbReference type="InterPro" id="IPR035427">
    <property type="entry name" value="Tim10-like_dom_sf"/>
</dbReference>
<keyword evidence="7 8" id="KW-1015">Disulfide bond</keyword>
<evidence type="ECO:0000259" key="9">
    <source>
        <dbReference type="Pfam" id="PF02953"/>
    </source>
</evidence>
<keyword evidence="11" id="KW-1185">Reference proteome</keyword>
<dbReference type="AlphaFoldDB" id="A0A8C1GHK6"/>
<evidence type="ECO:0000256" key="2">
    <source>
        <dbReference type="ARBA" id="ARBA00022723"/>
    </source>
</evidence>
<dbReference type="SUPFAM" id="SSF144122">
    <property type="entry name" value="Tim10-like"/>
    <property type="match status" value="1"/>
</dbReference>
<dbReference type="Pfam" id="PF02953">
    <property type="entry name" value="zf-Tim10_DDP"/>
    <property type="match status" value="1"/>
</dbReference>
<evidence type="ECO:0000256" key="3">
    <source>
        <dbReference type="ARBA" id="ARBA00022833"/>
    </source>
</evidence>
<protein>
    <recommendedName>
        <fullName evidence="8">Mitochondrial import inner membrane translocase subunit</fullName>
    </recommendedName>
</protein>
<evidence type="ECO:0000256" key="4">
    <source>
        <dbReference type="ARBA" id="ARBA00022927"/>
    </source>
</evidence>
<proteinExistence type="inferred from homology"/>
<keyword evidence="8" id="KW-0472">Membrane</keyword>
<evidence type="ECO:0000256" key="6">
    <source>
        <dbReference type="ARBA" id="ARBA00023128"/>
    </source>
</evidence>
<feature type="domain" description="Tim10-like" evidence="9">
    <location>
        <begin position="11"/>
        <end position="46"/>
    </location>
</feature>
<dbReference type="Gene3D" id="1.10.287.810">
    <property type="entry name" value="Mitochondrial import inner membrane translocase subunit tim13 like domains"/>
    <property type="match status" value="1"/>
</dbReference>
<sequence length="55" mass="6598">MAAQVTESDHIKQFKEFLGTYNKLTENCFMDCVKDFTTREVKPEEEYHIQQNEPR</sequence>
<dbReference type="GO" id="GO:0015031">
    <property type="term" value="P:protein transport"/>
    <property type="evidence" value="ECO:0007669"/>
    <property type="project" value="UniProtKB-KW"/>
</dbReference>
<comment type="subcellular location">
    <subcellularLocation>
        <location evidence="8">Mitochondrion inner membrane</location>
        <topology evidence="8">Peripheral membrane protein</topology>
        <orientation evidence="8">Intermembrane side</orientation>
    </subcellularLocation>
</comment>
<reference evidence="10" key="1">
    <citation type="submission" date="2025-08" db="UniProtKB">
        <authorList>
            <consortium name="Ensembl"/>
        </authorList>
    </citation>
    <scope>IDENTIFICATION</scope>
</reference>
<evidence type="ECO:0000256" key="7">
    <source>
        <dbReference type="ARBA" id="ARBA00023157"/>
    </source>
</evidence>
<evidence type="ECO:0000313" key="10">
    <source>
        <dbReference type="Ensembl" id="ENSCCRP00010008962.1"/>
    </source>
</evidence>
<evidence type="ECO:0000256" key="1">
    <source>
        <dbReference type="ARBA" id="ARBA00022448"/>
    </source>
</evidence>
<accession>A0A8C1GHK6</accession>